<keyword evidence="7" id="KW-1185">Reference proteome</keyword>
<organism evidence="6 7">
    <name type="scientific">Aspergillus cavernicola</name>
    <dbReference type="NCBI Taxonomy" id="176166"/>
    <lineage>
        <taxon>Eukaryota</taxon>
        <taxon>Fungi</taxon>
        <taxon>Dikarya</taxon>
        <taxon>Ascomycota</taxon>
        <taxon>Pezizomycotina</taxon>
        <taxon>Eurotiomycetes</taxon>
        <taxon>Eurotiomycetidae</taxon>
        <taxon>Eurotiales</taxon>
        <taxon>Aspergillaceae</taxon>
        <taxon>Aspergillus</taxon>
        <taxon>Aspergillus subgen. Nidulantes</taxon>
    </lineage>
</organism>
<dbReference type="Proteomes" id="UP001610335">
    <property type="component" value="Unassembled WGS sequence"/>
</dbReference>
<keyword evidence="3" id="KW-0804">Transcription</keyword>
<keyword evidence="1" id="KW-0805">Transcription regulation</keyword>
<accession>A0ABR4HBN2</accession>
<keyword evidence="2" id="KW-0238">DNA-binding</keyword>
<evidence type="ECO:0000256" key="2">
    <source>
        <dbReference type="ARBA" id="ARBA00023125"/>
    </source>
</evidence>
<dbReference type="SUPFAM" id="SSF57701">
    <property type="entry name" value="Zn2/Cys6 DNA-binding domain"/>
    <property type="match status" value="1"/>
</dbReference>
<evidence type="ECO:0000256" key="3">
    <source>
        <dbReference type="ARBA" id="ARBA00023163"/>
    </source>
</evidence>
<name>A0ABR4HBN2_9EURO</name>
<reference evidence="6 7" key="1">
    <citation type="submission" date="2024-07" db="EMBL/GenBank/DDBJ databases">
        <title>Section-level genome sequencing and comparative genomics of Aspergillus sections Usti and Cavernicolus.</title>
        <authorList>
            <consortium name="Lawrence Berkeley National Laboratory"/>
            <person name="Nybo J.L."/>
            <person name="Vesth T.C."/>
            <person name="Theobald S."/>
            <person name="Frisvad J.C."/>
            <person name="Larsen T.O."/>
            <person name="Kjaerboelling I."/>
            <person name="Rothschild-Mancinelli K."/>
            <person name="Lyhne E.K."/>
            <person name="Kogle M.E."/>
            <person name="Barry K."/>
            <person name="Clum A."/>
            <person name="Na H."/>
            <person name="Ledsgaard L."/>
            <person name="Lin J."/>
            <person name="Lipzen A."/>
            <person name="Kuo A."/>
            <person name="Riley R."/>
            <person name="Mondo S."/>
            <person name="LaButti K."/>
            <person name="Haridas S."/>
            <person name="Pangalinan J."/>
            <person name="Salamov A.A."/>
            <person name="Simmons B.A."/>
            <person name="Magnuson J.K."/>
            <person name="Chen J."/>
            <person name="Drula E."/>
            <person name="Henrissat B."/>
            <person name="Wiebenga A."/>
            <person name="Lubbers R.J."/>
            <person name="Gomes A.C."/>
            <person name="Makela M.R."/>
            <person name="Stajich J."/>
            <person name="Grigoriev I.V."/>
            <person name="Mortensen U.H."/>
            <person name="De vries R.P."/>
            <person name="Baker S.E."/>
            <person name="Andersen M.R."/>
        </authorList>
    </citation>
    <scope>NUCLEOTIDE SEQUENCE [LARGE SCALE GENOMIC DNA]</scope>
    <source>
        <strain evidence="6 7">CBS 600.67</strain>
    </source>
</reference>
<evidence type="ECO:0000313" key="6">
    <source>
        <dbReference type="EMBL" id="KAL2812887.1"/>
    </source>
</evidence>
<feature type="domain" description="Zn(2)-C6 fungal-type" evidence="5">
    <location>
        <begin position="7"/>
        <end position="37"/>
    </location>
</feature>
<evidence type="ECO:0000256" key="4">
    <source>
        <dbReference type="ARBA" id="ARBA00023242"/>
    </source>
</evidence>
<comment type="caution">
    <text evidence="6">The sequence shown here is derived from an EMBL/GenBank/DDBJ whole genome shotgun (WGS) entry which is preliminary data.</text>
</comment>
<gene>
    <name evidence="6" type="ORF">BDW59DRAFT_36317</name>
</gene>
<dbReference type="InterPro" id="IPR036864">
    <property type="entry name" value="Zn2-C6_fun-type_DNA-bd_sf"/>
</dbReference>
<evidence type="ECO:0000256" key="1">
    <source>
        <dbReference type="ARBA" id="ARBA00023015"/>
    </source>
</evidence>
<protein>
    <recommendedName>
        <fullName evidence="5">Zn(2)-C6 fungal-type domain-containing protein</fullName>
    </recommendedName>
</protein>
<dbReference type="CDD" id="cd00067">
    <property type="entry name" value="GAL4"/>
    <property type="match status" value="1"/>
</dbReference>
<keyword evidence="4" id="KW-0539">Nucleus</keyword>
<dbReference type="EMBL" id="JBFXLS010000160">
    <property type="protein sequence ID" value="KAL2812887.1"/>
    <property type="molecule type" value="Genomic_DNA"/>
</dbReference>
<evidence type="ECO:0000313" key="7">
    <source>
        <dbReference type="Proteomes" id="UP001610335"/>
    </source>
</evidence>
<dbReference type="InterPro" id="IPR001138">
    <property type="entry name" value="Zn2Cys6_DnaBD"/>
</dbReference>
<proteinExistence type="predicted"/>
<dbReference type="PROSITE" id="PS50048">
    <property type="entry name" value="ZN2_CY6_FUNGAL_2"/>
    <property type="match status" value="1"/>
</dbReference>
<sequence length="388" mass="43158">MSLRRKSCSACFRSRRKCNLAYPTCDTCRKTKKTCQYEYHPISPPTSADPTPSETVDYTGAGPVMTDKSLATLIDAIDGSSLDYLETGAIPGLFDQYPQVPHGYPPTLMLPDTPPSLSSITRFVGSLGEVQPIQGSTQSWQWVIDQLKSYPPEFAQRAQTIFIHRELYRDEMPQPIRTAFGVSSTSCLISETNRATLFRVVDAEVLELLKPTGPTTLLDELARLQALVLYQTIRLFHGDIAQRAVAEQQQGILMTWSLKLVARSQSEVRHETAARHAWIVAECIRRTAIVVYFLYGVNSVFRDGICIGLHTLAKLPLSTALTRWDSEGDDGHYLEAGGTISYETFLALWLVSTPRKLDPFEKLLLVPCQGLDTVNIYDPAVLAGIDLV</sequence>
<dbReference type="Gene3D" id="4.10.240.10">
    <property type="entry name" value="Zn(2)-C6 fungal-type DNA-binding domain"/>
    <property type="match status" value="1"/>
</dbReference>
<evidence type="ECO:0000259" key="5">
    <source>
        <dbReference type="PROSITE" id="PS50048"/>
    </source>
</evidence>